<name>A0A4Y2KFA0_ARAVE</name>
<comment type="caution">
    <text evidence="1">The sequence shown here is derived from an EMBL/GenBank/DDBJ whole genome shotgun (WGS) entry which is preliminary data.</text>
</comment>
<gene>
    <name evidence="1" type="ORF">AVEN_167525_1</name>
</gene>
<protein>
    <submittedName>
        <fullName evidence="1">Uncharacterized protein</fullName>
    </submittedName>
</protein>
<evidence type="ECO:0000313" key="2">
    <source>
        <dbReference type="Proteomes" id="UP000499080"/>
    </source>
</evidence>
<dbReference type="AlphaFoldDB" id="A0A4Y2KFA0"/>
<organism evidence="1 2">
    <name type="scientific">Araneus ventricosus</name>
    <name type="common">Orbweaver spider</name>
    <name type="synonym">Epeira ventricosa</name>
    <dbReference type="NCBI Taxonomy" id="182803"/>
    <lineage>
        <taxon>Eukaryota</taxon>
        <taxon>Metazoa</taxon>
        <taxon>Ecdysozoa</taxon>
        <taxon>Arthropoda</taxon>
        <taxon>Chelicerata</taxon>
        <taxon>Arachnida</taxon>
        <taxon>Araneae</taxon>
        <taxon>Araneomorphae</taxon>
        <taxon>Entelegynae</taxon>
        <taxon>Araneoidea</taxon>
        <taxon>Araneidae</taxon>
        <taxon>Araneus</taxon>
    </lineage>
</organism>
<dbReference type="Proteomes" id="UP000499080">
    <property type="component" value="Unassembled WGS sequence"/>
</dbReference>
<dbReference type="EMBL" id="BGPR01004530">
    <property type="protein sequence ID" value="GBN00602.1"/>
    <property type="molecule type" value="Genomic_DNA"/>
</dbReference>
<accession>A0A4Y2KFA0</accession>
<sequence length="104" mass="11758">MPYLIFCNSRTSEYYSVQNEQSKTRTELANTFQVSVVWWKDLGFRTGGFYDRNPIPPCLIYVAFMCAWRAPNLTSGSFVDVSRKFGEGMPAEALSSSSDYGSKV</sequence>
<evidence type="ECO:0000313" key="1">
    <source>
        <dbReference type="EMBL" id="GBN00602.1"/>
    </source>
</evidence>
<keyword evidence="2" id="KW-1185">Reference proteome</keyword>
<proteinExistence type="predicted"/>
<reference evidence="1 2" key="1">
    <citation type="journal article" date="2019" name="Sci. Rep.">
        <title>Orb-weaving spider Araneus ventricosus genome elucidates the spidroin gene catalogue.</title>
        <authorList>
            <person name="Kono N."/>
            <person name="Nakamura H."/>
            <person name="Ohtoshi R."/>
            <person name="Moran D.A.P."/>
            <person name="Shinohara A."/>
            <person name="Yoshida Y."/>
            <person name="Fujiwara M."/>
            <person name="Mori M."/>
            <person name="Tomita M."/>
            <person name="Arakawa K."/>
        </authorList>
    </citation>
    <scope>NUCLEOTIDE SEQUENCE [LARGE SCALE GENOMIC DNA]</scope>
</reference>